<dbReference type="SUPFAM" id="SSF56672">
    <property type="entry name" value="DNA/RNA polymerases"/>
    <property type="match status" value="1"/>
</dbReference>
<name>A0A371GSA5_MUCPR</name>
<dbReference type="Gene3D" id="1.10.340.70">
    <property type="match status" value="1"/>
</dbReference>
<dbReference type="InterPro" id="IPR000477">
    <property type="entry name" value="RT_dom"/>
</dbReference>
<dbReference type="OrthoDB" id="1420748at2759"/>
<dbReference type="Gene3D" id="3.30.70.270">
    <property type="match status" value="3"/>
</dbReference>
<keyword evidence="5" id="KW-1185">Reference proteome</keyword>
<evidence type="ECO:0000313" key="5">
    <source>
        <dbReference type="Proteomes" id="UP000257109"/>
    </source>
</evidence>
<protein>
    <submittedName>
        <fullName evidence="4">Retrovirus-related Pol polyprotein from transposon 17.6</fullName>
    </submittedName>
</protein>
<comment type="caution">
    <text evidence="4">The sequence shown here is derived from an EMBL/GenBank/DDBJ whole genome shotgun (WGS) entry which is preliminary data.</text>
</comment>
<reference evidence="4" key="1">
    <citation type="submission" date="2018-05" db="EMBL/GenBank/DDBJ databases">
        <title>Draft genome of Mucuna pruriens seed.</title>
        <authorList>
            <person name="Nnadi N.E."/>
            <person name="Vos R."/>
            <person name="Hasami M.H."/>
            <person name="Devisetty U.K."/>
            <person name="Aguiy J.C."/>
        </authorList>
    </citation>
    <scope>NUCLEOTIDE SEQUENCE [LARGE SCALE GENOMIC DNA]</scope>
    <source>
        <strain evidence="4">JCA_2017</strain>
    </source>
</reference>
<feature type="domain" description="Reverse transcriptase/retrotransposon-derived protein RNase H-like" evidence="2">
    <location>
        <begin position="205"/>
        <end position="276"/>
    </location>
</feature>
<dbReference type="CDD" id="cd01647">
    <property type="entry name" value="RT_LTR"/>
    <property type="match status" value="1"/>
</dbReference>
<dbReference type="Pfam" id="PF17921">
    <property type="entry name" value="Integrase_H2C2"/>
    <property type="match status" value="1"/>
</dbReference>
<dbReference type="Gene3D" id="3.10.10.10">
    <property type="entry name" value="HIV Type 1 Reverse Transcriptase, subunit A, domain 1"/>
    <property type="match status" value="1"/>
</dbReference>
<accession>A0A371GSA5</accession>
<evidence type="ECO:0000259" key="3">
    <source>
        <dbReference type="Pfam" id="PF17921"/>
    </source>
</evidence>
<evidence type="ECO:0000259" key="2">
    <source>
        <dbReference type="Pfam" id="PF17919"/>
    </source>
</evidence>
<dbReference type="FunFam" id="3.30.70.270:FF:000020">
    <property type="entry name" value="Transposon Tf2-6 polyprotein-like Protein"/>
    <property type="match status" value="1"/>
</dbReference>
<dbReference type="EMBL" id="QJKJ01004610">
    <property type="protein sequence ID" value="RDX93434.1"/>
    <property type="molecule type" value="Genomic_DNA"/>
</dbReference>
<evidence type="ECO:0000313" key="4">
    <source>
        <dbReference type="EMBL" id="RDX93434.1"/>
    </source>
</evidence>
<evidence type="ECO:0000259" key="1">
    <source>
        <dbReference type="Pfam" id="PF00078"/>
    </source>
</evidence>
<proteinExistence type="predicted"/>
<dbReference type="Pfam" id="PF00078">
    <property type="entry name" value="RVT_1"/>
    <property type="match status" value="1"/>
</dbReference>
<dbReference type="Pfam" id="PF17919">
    <property type="entry name" value="RT_RNaseH_2"/>
    <property type="match status" value="1"/>
</dbReference>
<dbReference type="InterPro" id="IPR043128">
    <property type="entry name" value="Rev_trsase/Diguanyl_cyclase"/>
</dbReference>
<dbReference type="PANTHER" id="PTHR35046:SF9">
    <property type="entry name" value="RNA-DIRECTED DNA POLYMERASE"/>
    <property type="match status" value="1"/>
</dbReference>
<feature type="non-terminal residue" evidence="4">
    <location>
        <position position="1"/>
    </location>
</feature>
<dbReference type="Proteomes" id="UP000257109">
    <property type="component" value="Unassembled WGS sequence"/>
</dbReference>
<feature type="domain" description="Integrase zinc-binding" evidence="3">
    <location>
        <begin position="393"/>
        <end position="439"/>
    </location>
</feature>
<sequence length="456" mass="52756">MSVYAVPVLLIPKKDETLKDVPINKITIKYRHFIPRLDDMLDELHGSCYFSKIDLKSGYNQIRIREGDEWKIAFKTKYGLHEWLVMPFGLTNAPSTFMHLMNHSLKEHLEHLRNVLHVLRKEKLYANFDKCSFCTKQVIFLGFIISSKGVEVDEEKVRAIKEWPTPKTLSEVRSFHGLASFCRRFVKDFSTLAALLTEIVKKSEEEQERAFNSLKEKLINAPLLVLPNFTKSFEIESDASGISIGAILMQEGHPIAYFSEKLSGATLNYPTYDRVVCPNEIPTNLAALSHAKRHLKGQGKLKKRHAKWLEFIKQFSYVIKYKKGKENVVAYAYVLSTLNVKLLGFEYVKELYVIHPDFSHIYVVKRMYIMSSIRMMTFCLKEISFVCLKVLYTHGGGLMRHFVIKKTLSTLHEHFYWPHMKHDVEEICDKCITCKKSKSKVNPHGLYTPLPISNAP</sequence>
<organism evidence="4 5">
    <name type="scientific">Mucuna pruriens</name>
    <name type="common">Velvet bean</name>
    <name type="synonym">Dolichos pruriens</name>
    <dbReference type="NCBI Taxonomy" id="157652"/>
    <lineage>
        <taxon>Eukaryota</taxon>
        <taxon>Viridiplantae</taxon>
        <taxon>Streptophyta</taxon>
        <taxon>Embryophyta</taxon>
        <taxon>Tracheophyta</taxon>
        <taxon>Spermatophyta</taxon>
        <taxon>Magnoliopsida</taxon>
        <taxon>eudicotyledons</taxon>
        <taxon>Gunneridae</taxon>
        <taxon>Pentapetalae</taxon>
        <taxon>rosids</taxon>
        <taxon>fabids</taxon>
        <taxon>Fabales</taxon>
        <taxon>Fabaceae</taxon>
        <taxon>Papilionoideae</taxon>
        <taxon>50 kb inversion clade</taxon>
        <taxon>NPAAA clade</taxon>
        <taxon>indigoferoid/millettioid clade</taxon>
        <taxon>Phaseoleae</taxon>
        <taxon>Mucuna</taxon>
    </lineage>
</organism>
<dbReference type="InterPro" id="IPR043502">
    <property type="entry name" value="DNA/RNA_pol_sf"/>
</dbReference>
<gene>
    <name evidence="4" type="primary">pol</name>
    <name evidence="4" type="ORF">CR513_24314</name>
</gene>
<dbReference type="InterPro" id="IPR041577">
    <property type="entry name" value="RT_RNaseH_2"/>
</dbReference>
<feature type="domain" description="Reverse transcriptase" evidence="1">
    <location>
        <begin position="23"/>
        <end position="106"/>
    </location>
</feature>
<dbReference type="PANTHER" id="PTHR35046">
    <property type="entry name" value="ZINC KNUCKLE (CCHC-TYPE) FAMILY PROTEIN"/>
    <property type="match status" value="1"/>
</dbReference>
<dbReference type="InterPro" id="IPR041588">
    <property type="entry name" value="Integrase_H2C2"/>
</dbReference>
<dbReference type="AlphaFoldDB" id="A0A371GSA5"/>